<feature type="domain" description="Saccharopine dehydrogenase NADP binding" evidence="1">
    <location>
        <begin position="6"/>
        <end position="123"/>
    </location>
</feature>
<evidence type="ECO:0000313" key="3">
    <source>
        <dbReference type="Proteomes" id="UP001396898"/>
    </source>
</evidence>
<dbReference type="InterPro" id="IPR036291">
    <property type="entry name" value="NAD(P)-bd_dom_sf"/>
</dbReference>
<reference evidence="2 3" key="1">
    <citation type="submission" date="2023-01" db="EMBL/GenBank/DDBJ databases">
        <title>Analysis of 21 Apiospora genomes using comparative genomics revels a genus with tremendous synthesis potential of carbohydrate active enzymes and secondary metabolites.</title>
        <authorList>
            <person name="Sorensen T."/>
        </authorList>
    </citation>
    <scope>NUCLEOTIDE SEQUENCE [LARGE SCALE GENOMIC DNA]</scope>
    <source>
        <strain evidence="2 3">CBS 20057</strain>
    </source>
</reference>
<proteinExistence type="predicted"/>
<accession>A0ABR1RBV4</accession>
<comment type="caution">
    <text evidence="2">The sequence shown here is derived from an EMBL/GenBank/DDBJ whole genome shotgun (WGS) entry which is preliminary data.</text>
</comment>
<keyword evidence="3" id="KW-1185">Reference proteome</keyword>
<dbReference type="Gene3D" id="3.40.50.720">
    <property type="entry name" value="NAD(P)-binding Rossmann-like Domain"/>
    <property type="match status" value="1"/>
</dbReference>
<dbReference type="Proteomes" id="UP001396898">
    <property type="component" value="Unassembled WGS sequence"/>
</dbReference>
<evidence type="ECO:0000313" key="2">
    <source>
        <dbReference type="EMBL" id="KAK8008093.1"/>
    </source>
</evidence>
<sequence>MNQLMIYGASGYTGRLASEHAKLIGLPIVLAGRSEATVAHVATSLNAPYRVFDLDTPSIIKSVLRDASVKVLLNCAGPFESTAEPLIAACIETGVHYLDISAELGSYQLALDRADAAEKANVMLLPGCGGSVAMLGCLAAHAIRNMQDPTHIDVTLRVAGPMSRGSIASASKSAMAGAQCLQRLGNELVPWGGQEGDGSKVSAGRQFDFDDGEGPVSCFPITLPDLVTIWKSTGVATIRTFACVAGSGTMSFPEDGKMIPDGPTPEERDATPYHAAVAAAGADGTVKHAVLHTVNGYTFTAMASVEAARRVLDGEFKAGFQTPALLFGKDFVETVAGSRLVDVKTSGIALGSRVN</sequence>
<protein>
    <recommendedName>
        <fullName evidence="1">Saccharopine dehydrogenase NADP binding domain-containing protein</fullName>
    </recommendedName>
</protein>
<gene>
    <name evidence="2" type="ORF">PG991_010644</name>
</gene>
<name>A0ABR1RBV4_9PEZI</name>
<dbReference type="EMBL" id="JAQQWI010000016">
    <property type="protein sequence ID" value="KAK8008093.1"/>
    <property type="molecule type" value="Genomic_DNA"/>
</dbReference>
<evidence type="ECO:0000259" key="1">
    <source>
        <dbReference type="Pfam" id="PF03435"/>
    </source>
</evidence>
<dbReference type="Pfam" id="PF03435">
    <property type="entry name" value="Sacchrp_dh_NADP"/>
    <property type="match status" value="1"/>
</dbReference>
<dbReference type="PANTHER" id="PTHR43781:SF1">
    <property type="entry name" value="SACCHAROPINE DEHYDROGENASE"/>
    <property type="match status" value="1"/>
</dbReference>
<organism evidence="2 3">
    <name type="scientific">Apiospora marii</name>
    <dbReference type="NCBI Taxonomy" id="335849"/>
    <lineage>
        <taxon>Eukaryota</taxon>
        <taxon>Fungi</taxon>
        <taxon>Dikarya</taxon>
        <taxon>Ascomycota</taxon>
        <taxon>Pezizomycotina</taxon>
        <taxon>Sordariomycetes</taxon>
        <taxon>Xylariomycetidae</taxon>
        <taxon>Amphisphaeriales</taxon>
        <taxon>Apiosporaceae</taxon>
        <taxon>Apiospora</taxon>
    </lineage>
</organism>
<dbReference type="InterPro" id="IPR005097">
    <property type="entry name" value="Sacchrp_dh_NADP-bd"/>
</dbReference>
<dbReference type="PANTHER" id="PTHR43781">
    <property type="entry name" value="SACCHAROPINE DEHYDROGENASE"/>
    <property type="match status" value="1"/>
</dbReference>
<dbReference type="SUPFAM" id="SSF51735">
    <property type="entry name" value="NAD(P)-binding Rossmann-fold domains"/>
    <property type="match status" value="1"/>
</dbReference>